<feature type="transmembrane region" description="Helical" evidence="2">
    <location>
        <begin position="6"/>
        <end position="23"/>
    </location>
</feature>
<dbReference type="OrthoDB" id="5244101at2"/>
<dbReference type="EMBL" id="PYYB01000002">
    <property type="protein sequence ID" value="PTL56322.1"/>
    <property type="molecule type" value="Genomic_DNA"/>
</dbReference>
<keyword evidence="4" id="KW-1185">Reference proteome</keyword>
<sequence>MDPFAVIMLGGSAGVVVALYLLGRFYPGSGADVVDWKPTRSPEVEAQNDIDDLEALMQVANRRRRRLGQQELTEDTLDQLVQESSAERTRRSEEYLADLEIEQMLEVKNRRRAAKGLPPISAEEYRARIEGDEL</sequence>
<dbReference type="RefSeq" id="WP_107570041.1">
    <property type="nucleotide sequence ID" value="NZ_PYYB01000002.1"/>
</dbReference>
<evidence type="ECO:0000256" key="2">
    <source>
        <dbReference type="SAM" id="Phobius"/>
    </source>
</evidence>
<accession>A0A2T4UF19</accession>
<gene>
    <name evidence="3" type="ORF">C7Y72_15235</name>
</gene>
<keyword evidence="2" id="KW-0472">Membrane</keyword>
<name>A0A2T4UF19_9ACTN</name>
<feature type="coiled-coil region" evidence="1">
    <location>
        <begin position="43"/>
        <end position="70"/>
    </location>
</feature>
<comment type="caution">
    <text evidence="3">The sequence shown here is derived from an EMBL/GenBank/DDBJ whole genome shotgun (WGS) entry which is preliminary data.</text>
</comment>
<keyword evidence="1" id="KW-0175">Coiled coil</keyword>
<keyword evidence="2" id="KW-0812">Transmembrane</keyword>
<organism evidence="3 4">
    <name type="scientific">Paraconexibacter algicola</name>
    <dbReference type="NCBI Taxonomy" id="2133960"/>
    <lineage>
        <taxon>Bacteria</taxon>
        <taxon>Bacillati</taxon>
        <taxon>Actinomycetota</taxon>
        <taxon>Thermoleophilia</taxon>
        <taxon>Solirubrobacterales</taxon>
        <taxon>Paraconexibacteraceae</taxon>
        <taxon>Paraconexibacter</taxon>
    </lineage>
</organism>
<keyword evidence="2" id="KW-1133">Transmembrane helix</keyword>
<evidence type="ECO:0000313" key="4">
    <source>
        <dbReference type="Proteomes" id="UP000240739"/>
    </source>
</evidence>
<dbReference type="AlphaFoldDB" id="A0A2T4UF19"/>
<protein>
    <submittedName>
        <fullName evidence="3">Uncharacterized protein</fullName>
    </submittedName>
</protein>
<evidence type="ECO:0000313" key="3">
    <source>
        <dbReference type="EMBL" id="PTL56322.1"/>
    </source>
</evidence>
<evidence type="ECO:0000256" key="1">
    <source>
        <dbReference type="SAM" id="Coils"/>
    </source>
</evidence>
<proteinExistence type="predicted"/>
<dbReference type="Proteomes" id="UP000240739">
    <property type="component" value="Unassembled WGS sequence"/>
</dbReference>
<reference evidence="3 4" key="1">
    <citation type="submission" date="2018-03" db="EMBL/GenBank/DDBJ databases">
        <title>Aquarubrobacter algicola gen. nov., sp. nov., a novel actinobacterium isolated from shallow eutrophic lake during the end of cyanobacterial harmful algal blooms.</title>
        <authorList>
            <person name="Chun S.J."/>
        </authorList>
    </citation>
    <scope>NUCLEOTIDE SEQUENCE [LARGE SCALE GENOMIC DNA]</scope>
    <source>
        <strain evidence="3 4">Seoho-28</strain>
    </source>
</reference>